<dbReference type="OrthoDB" id="5801062at2759"/>
<sequence>MKQGQRHDFDQDVVSIPATGDSTSSSDARKDRKAASDPASVTDDDSSNLTASRLQEHLLRAAHCAEDLQSKSEALVAENQKLMELLRQNRTSALDWCSVAKSYMQDRNFMAIKLAELESRIAEISRNKAKDRQSAVSKSEDGQRDISPTSGTAGMASALASSSKAAVESEAASTLDSFISQSISQILDQVYVCAIHRAFIEISVTCTNVPYVLNLSSVSSKATREPTLPPLSKGKYTVGTASTDTVNKNKDSTPGLRSVLKSSTRTSDCKCGCQEELRAWRSRCAFAENQVTLAEMRYEKITIVLEGYKAKWGQWKERIVREQYHRRMKAAMPPQAVRYMTLGVHPSSQKDHHSPQRRHNQQNSRSELPGHPERDVRRARIDTEESDNSQLRRETERNTMFNQLNSRLLRTEVVSGSSVMFDGLPGGTGSMSEPHVIIDDLNVNTNHQESDEVSASSRQDDASNFFGSLPMSPTFPSDIALIRRRQTDTALDDEDDFDDSSNDISGYGVHETDVKPLGHDDYHSVSPATRALEVRNLRRTPNHTNSEGSTRQQQQQQDISAEDNADISEDLSVRSDRSSPSIFDSVDFMTTLVRRLSAGNAGTSLRTTKDNSGMIVRDAAAIAVTPRWPGKEQLLKPSNGSGSIAIRSTGVGAPSTGTSPRSNVGRVLVPETPIELQGVTPKRIGPNGHIPIALATPDVGRSMIGSAEDIIVLDHDELAHSQPLSDYPNKENEEPHRDAGTDNGEDEDDWEHQQDLDLADDRKQHQLQHQRLRLPATESNDPEQRVYNFTERRKDKRKQMHGHDCPCCRRFYELTGPLPLPDGYNAFFTPAPRPGDKEVWDRSGDERLQDRIQQISRHRIHHETPLTPPGFWDTHFPPTPDRVEWDRIAGERRDRKKQRVVQADQQLQRQRQQNERLQQRQQDQRGQQEPNEPQNKQP</sequence>
<evidence type="ECO:0000256" key="3">
    <source>
        <dbReference type="ARBA" id="ARBA00023242"/>
    </source>
</evidence>
<reference evidence="6" key="1">
    <citation type="journal article" date="2020" name="Fungal Divers.">
        <title>Resolving the Mortierellaceae phylogeny through synthesis of multi-gene phylogenetics and phylogenomics.</title>
        <authorList>
            <person name="Vandepol N."/>
            <person name="Liber J."/>
            <person name="Desiro A."/>
            <person name="Na H."/>
            <person name="Kennedy M."/>
            <person name="Barry K."/>
            <person name="Grigoriev I.V."/>
            <person name="Miller A.N."/>
            <person name="O'Donnell K."/>
            <person name="Stajich J.E."/>
            <person name="Bonito G."/>
        </authorList>
    </citation>
    <scope>NUCLEOTIDE SEQUENCE</scope>
    <source>
        <strain evidence="6">REB-010B</strain>
    </source>
</reference>
<dbReference type="InterPro" id="IPR013882">
    <property type="entry name" value="Ctp1_C"/>
</dbReference>
<comment type="subcellular location">
    <subcellularLocation>
        <location evidence="1">Nucleus</location>
    </subcellularLocation>
</comment>
<gene>
    <name evidence="6" type="ORF">BGZ99_004725</name>
</gene>
<proteinExistence type="predicted"/>
<keyword evidence="7" id="KW-1185">Reference proteome</keyword>
<name>A0A9P6RH34_9FUNG</name>
<keyword evidence="3" id="KW-0539">Nucleus</keyword>
<feature type="region of interest" description="Disordered" evidence="4">
    <location>
        <begin position="1"/>
        <end position="48"/>
    </location>
</feature>
<evidence type="ECO:0000259" key="5">
    <source>
        <dbReference type="Pfam" id="PF08573"/>
    </source>
</evidence>
<dbReference type="Pfam" id="PF08573">
    <property type="entry name" value="SAE2"/>
    <property type="match status" value="1"/>
</dbReference>
<evidence type="ECO:0000256" key="1">
    <source>
        <dbReference type="ARBA" id="ARBA00004123"/>
    </source>
</evidence>
<dbReference type="AlphaFoldDB" id="A0A9P6RH34"/>
<accession>A0A9P6RH34</accession>
<feature type="compositionally biased region" description="Basic and acidic residues" evidence="4">
    <location>
        <begin position="751"/>
        <end position="764"/>
    </location>
</feature>
<feature type="compositionally biased region" description="Basic and acidic residues" evidence="4">
    <location>
        <begin position="510"/>
        <end position="523"/>
    </location>
</feature>
<feature type="compositionally biased region" description="Acidic residues" evidence="4">
    <location>
        <begin position="490"/>
        <end position="501"/>
    </location>
</feature>
<dbReference type="Proteomes" id="UP000738325">
    <property type="component" value="Unassembled WGS sequence"/>
</dbReference>
<feature type="compositionally biased region" description="Low complexity" evidence="4">
    <location>
        <begin position="900"/>
        <end position="911"/>
    </location>
</feature>
<feature type="compositionally biased region" description="Low complexity" evidence="4">
    <location>
        <begin position="919"/>
        <end position="938"/>
    </location>
</feature>
<feature type="compositionally biased region" description="Basic and acidic residues" evidence="4">
    <location>
        <begin position="128"/>
        <end position="144"/>
    </location>
</feature>
<evidence type="ECO:0000313" key="7">
    <source>
        <dbReference type="Proteomes" id="UP000738325"/>
    </source>
</evidence>
<evidence type="ECO:0000256" key="4">
    <source>
        <dbReference type="SAM" id="MobiDB-lite"/>
    </source>
</evidence>
<feature type="compositionally biased region" description="Polar residues" evidence="4">
    <location>
        <begin position="542"/>
        <end position="551"/>
    </location>
</feature>
<comment type="caution">
    <text evidence="6">The sequence shown here is derived from an EMBL/GenBank/DDBJ whole genome shotgun (WGS) entry which is preliminary data.</text>
</comment>
<feature type="domain" description="DNA endonuclease activator Ctp1 C-terminal" evidence="5">
    <location>
        <begin position="787"/>
        <end position="879"/>
    </location>
</feature>
<feature type="compositionally biased region" description="Basic and acidic residues" evidence="4">
    <location>
        <begin position="368"/>
        <end position="383"/>
    </location>
</feature>
<feature type="region of interest" description="Disordered" evidence="4">
    <location>
        <begin position="345"/>
        <end position="399"/>
    </location>
</feature>
<feature type="region of interest" description="Disordered" evidence="4">
    <location>
        <begin position="447"/>
        <end position="471"/>
    </location>
</feature>
<dbReference type="EMBL" id="JAAAIP010000299">
    <property type="protein sequence ID" value="KAG0320011.1"/>
    <property type="molecule type" value="Genomic_DNA"/>
</dbReference>
<evidence type="ECO:0000313" key="6">
    <source>
        <dbReference type="EMBL" id="KAG0320011.1"/>
    </source>
</evidence>
<feature type="region of interest" description="Disordered" evidence="4">
    <location>
        <begin position="721"/>
        <end position="801"/>
    </location>
</feature>
<feature type="region of interest" description="Disordered" evidence="4">
    <location>
        <begin position="859"/>
        <end position="878"/>
    </location>
</feature>
<feature type="region of interest" description="Disordered" evidence="4">
    <location>
        <begin position="890"/>
        <end position="938"/>
    </location>
</feature>
<feature type="compositionally biased region" description="Basic and acidic residues" evidence="4">
    <location>
        <begin position="1"/>
        <end position="10"/>
    </location>
</feature>
<dbReference type="GO" id="GO:0005634">
    <property type="term" value="C:nucleus"/>
    <property type="evidence" value="ECO:0007669"/>
    <property type="project" value="UniProtKB-SubCell"/>
</dbReference>
<feature type="compositionally biased region" description="Polar residues" evidence="4">
    <location>
        <begin position="447"/>
        <end position="457"/>
    </location>
</feature>
<feature type="region of interest" description="Disordered" evidence="4">
    <location>
        <begin position="128"/>
        <end position="154"/>
    </location>
</feature>
<feature type="region of interest" description="Disordered" evidence="4">
    <location>
        <begin position="490"/>
        <end position="562"/>
    </location>
</feature>
<protein>
    <recommendedName>
        <fullName evidence="5">DNA endonuclease activator Ctp1 C-terminal domain-containing protein</fullName>
    </recommendedName>
</protein>
<evidence type="ECO:0000256" key="2">
    <source>
        <dbReference type="ARBA" id="ARBA00022763"/>
    </source>
</evidence>
<keyword evidence="2" id="KW-0227">DNA damage</keyword>
<feature type="compositionally biased region" description="Basic and acidic residues" evidence="4">
    <location>
        <begin position="728"/>
        <end position="740"/>
    </location>
</feature>
<organism evidence="6 7">
    <name type="scientific">Dissophora globulifera</name>
    <dbReference type="NCBI Taxonomy" id="979702"/>
    <lineage>
        <taxon>Eukaryota</taxon>
        <taxon>Fungi</taxon>
        <taxon>Fungi incertae sedis</taxon>
        <taxon>Mucoromycota</taxon>
        <taxon>Mortierellomycotina</taxon>
        <taxon>Mortierellomycetes</taxon>
        <taxon>Mortierellales</taxon>
        <taxon>Mortierellaceae</taxon>
        <taxon>Dissophora</taxon>
    </lineage>
</organism>
<dbReference type="GO" id="GO:0006281">
    <property type="term" value="P:DNA repair"/>
    <property type="evidence" value="ECO:0007669"/>
    <property type="project" value="InterPro"/>
</dbReference>